<feature type="transmembrane region" description="Helical" evidence="2">
    <location>
        <begin position="46"/>
        <end position="65"/>
    </location>
</feature>
<gene>
    <name evidence="3" type="ORF">AFIC_000680</name>
</gene>
<dbReference type="InterPro" id="IPR012683">
    <property type="entry name" value="CHP02302_TM"/>
</dbReference>
<keyword evidence="2" id="KW-0812">Transmembrane</keyword>
<accession>A0ABY8BQF0</accession>
<dbReference type="Pfam" id="PF13779">
    <property type="entry name" value="DUF4175"/>
    <property type="match status" value="1"/>
</dbReference>
<reference evidence="3 4" key="1">
    <citation type="submission" date="2022-11" db="EMBL/GenBank/DDBJ databases">
        <authorList>
            <person name="Siebert D."/>
            <person name="Busche T."/>
            <person name="Saydam E."/>
            <person name="Kalinowski J."/>
            <person name="Ruckert C."/>
            <person name="Blombach B."/>
        </authorList>
    </citation>
    <scope>NUCLEOTIDE SEQUENCE [LARGE SCALE GENOMIC DNA]</scope>
    <source>
        <strain evidence="3 4">DSM 1083</strain>
    </source>
</reference>
<evidence type="ECO:0000256" key="1">
    <source>
        <dbReference type="SAM" id="MobiDB-lite"/>
    </source>
</evidence>
<feature type="region of interest" description="Disordered" evidence="1">
    <location>
        <begin position="643"/>
        <end position="667"/>
    </location>
</feature>
<feature type="transmembrane region" description="Helical" evidence="2">
    <location>
        <begin position="71"/>
        <end position="93"/>
    </location>
</feature>
<name>A0ABY8BQF0_AFICR</name>
<protein>
    <submittedName>
        <fullName evidence="3">TIGR02302 family protein</fullName>
    </submittedName>
</protein>
<proteinExistence type="predicted"/>
<dbReference type="Proteomes" id="UP001213907">
    <property type="component" value="Chromosome"/>
</dbReference>
<keyword evidence="2" id="KW-0472">Membrane</keyword>
<evidence type="ECO:0000256" key="2">
    <source>
        <dbReference type="SAM" id="Phobius"/>
    </source>
</evidence>
<dbReference type="NCBIfam" id="TIGR02302">
    <property type="entry name" value="aProt_lowcomp"/>
    <property type="match status" value="1"/>
</dbReference>
<feature type="transmembrane region" description="Helical" evidence="2">
    <location>
        <begin position="161"/>
        <end position="179"/>
    </location>
</feature>
<keyword evidence="2" id="KW-1133">Transmembrane helix</keyword>
<keyword evidence="4" id="KW-1185">Reference proteome</keyword>
<dbReference type="EMBL" id="CP113162">
    <property type="protein sequence ID" value="WEF52210.1"/>
    <property type="molecule type" value="Genomic_DNA"/>
</dbReference>
<feature type="compositionally biased region" description="Basic and acidic residues" evidence="1">
    <location>
        <begin position="786"/>
        <end position="795"/>
    </location>
</feature>
<feature type="compositionally biased region" description="Low complexity" evidence="1">
    <location>
        <begin position="689"/>
        <end position="701"/>
    </location>
</feature>
<dbReference type="RefSeq" id="WP_275247777.1">
    <property type="nucleotide sequence ID" value="NZ_BAABDX010000001.1"/>
</dbReference>
<evidence type="ECO:0000313" key="4">
    <source>
        <dbReference type="Proteomes" id="UP001213907"/>
    </source>
</evidence>
<evidence type="ECO:0000313" key="3">
    <source>
        <dbReference type="EMBL" id="WEF52210.1"/>
    </source>
</evidence>
<feature type="region of interest" description="Disordered" evidence="1">
    <location>
        <begin position="753"/>
        <end position="797"/>
    </location>
</feature>
<feature type="region of interest" description="Disordered" evidence="1">
    <location>
        <begin position="689"/>
        <end position="739"/>
    </location>
</feature>
<sequence>MSGQTPDSPRTPPTEEDVLRQTIARAVQRARFAIAWERLWPSLARVLTVVGLFLAASWAGAWAVAPFVLRVAGVTVFAIAGLAALVPLVRFRWPAREEALRRLDLDSGIVHRPATALTDTLKSEDPVALALWNAQRARMRASLDRIRARLPSPGLPRHDPLALRAAAILLLIATFIAAGDERTARLMQAFDWNGMFSGTPARIDAWIDPPPYTNRPPVVISGPQKAASAGEPISVPAGSTLIVRASGGSLDVSLSGGVAAATDTEGKPKGTDERRFTIATDGSARVRSPSSLPQWSFRAIPDHAPTIALAKDPERQAHGGLSLSYKLEDDYGVTQAQAHIALRNADDDGTPEKATSPLYDPIAFALGLPNARTKTGVGQTVKDLSEHPYAGAEVTLTLTARDEAGNEGRSEPFNMRLPQRVFNKPLARALIEQRRLLALDASQKPLVMIALEALLVAPQAFTPESGEYLGLHAVANQLAHANTREALRGTVDNLWALAVAIEDKNVTDVEKALRAAQDALKQALERGASDEEIRKLTQDLRAALSDYLRQLAQQLQKNPQELARPLDRNARVMSEQDLKAMIDRMERLARSGDKEAAQQLLEQMQQMLENLQMAQPGQGDQDMQQALNELSDLARKQQQLRDRTYNEGQNSRNSHRDQQDGRSAMGDLQREQQNLRDRLQKLLDGMKQKGMMPQQGGKQPGENGELSESNPLGDADNAMGEAGGQLGQGSASGATDAQGRAVDALKKGAQNLAQQNQGEGEGQQGNRFGQRQSGGQETDPLGRPLKGRDYSDDQSVKIPGEIDVQRVRRILEELRRRLGDSYRPQIELDYIERLLKDY</sequence>
<organism evidence="3 4">
    <name type="scientific">Afipia carboxydohydrogena</name>
    <name type="common">Pseudomonas carboxydohydrogena</name>
    <dbReference type="NCBI Taxonomy" id="290"/>
    <lineage>
        <taxon>Bacteria</taxon>
        <taxon>Pseudomonadati</taxon>
        <taxon>Pseudomonadota</taxon>
        <taxon>Alphaproteobacteria</taxon>
        <taxon>Hyphomicrobiales</taxon>
        <taxon>Nitrobacteraceae</taxon>
        <taxon>Afipia</taxon>
    </lineage>
</organism>
<feature type="compositionally biased region" description="Low complexity" evidence="1">
    <location>
        <begin position="753"/>
        <end position="776"/>
    </location>
</feature>